<accession>A0A848G3Z5</accession>
<evidence type="ECO:0000313" key="1">
    <source>
        <dbReference type="EMBL" id="NML25880.1"/>
    </source>
</evidence>
<evidence type="ECO:0000313" key="2">
    <source>
        <dbReference type="Proteomes" id="UP000580043"/>
    </source>
</evidence>
<dbReference type="InterPro" id="IPR036412">
    <property type="entry name" value="HAD-like_sf"/>
</dbReference>
<dbReference type="GO" id="GO:0016787">
    <property type="term" value="F:hydrolase activity"/>
    <property type="evidence" value="ECO:0007669"/>
    <property type="project" value="UniProtKB-KW"/>
</dbReference>
<sequence>MYKLKTLDVWDTLLRRKCHPDFIKLTAARHLQLRFGQQLAEGFADHWAIFRERCQIEGELARAAARQGSDDEYTLHHVLEVLLQRVVTAPDLELARVADELAAAELALEKANTFPDPSCRHVIGQYPAEQTLFLSDFYMPAPMLRELLHHHGLDDIAGDGISSCDIRLNKRSGQLFHHVHEAFSLAPEHHVHIGDNHHSDVSIPGAIGIKSVHYLPEQAHADRQLRESLFTDRATLFAHLDGIIAASRQEALEQRQGAARTAFELGTRAAPLWVGFCLSVAEQSILEQLQRLFFFTREGEFFIEVFRCLFPEGRLAGHALPPAETLEVSRLATFGASLRELSTTELMRMWNLYSSQSMFALARSLGLEPSTLESVCARHGIPLQEEIIYPWQDARVQALFADGEFQSIVSGHCAADRGLLLGYLAQRGLSAGVTRVGIVDIGWRGTIQDNLAHLLPGHTLFGHYLGLARVLNEQPANCRKFAFGPDLNKQVEASHLLDAVAPLEMLSNSPHGSTEGYRRNAEGRVEARRLVDEDENAVHEQYVSHFQAGVLHAARAWTEYLDNHAVSSAELRPQALAIWHSLVAQTPEDLFQAYNALNHNEVFGVGQFVEQSSVPSMGVVLRAPFVRRDRHSLIQYIRQSQWATGLKKRTDLNPMHKALLTTAISAGKVYKYMRVRWQHHQAKRGK</sequence>
<keyword evidence="1" id="KW-0378">Hydrolase</keyword>
<comment type="caution">
    <text evidence="1">The sequence shown here is derived from an EMBL/GenBank/DDBJ whole genome shotgun (WGS) entry which is preliminary data.</text>
</comment>
<reference evidence="1 2" key="1">
    <citation type="submission" date="2020-04" db="EMBL/GenBank/DDBJ databases">
        <title>Zoogloea sp. G-4-1-14 isolated from soil.</title>
        <authorList>
            <person name="Dahal R.H."/>
        </authorList>
    </citation>
    <scope>NUCLEOTIDE SEQUENCE [LARGE SCALE GENOMIC DNA]</scope>
    <source>
        <strain evidence="1 2">G-4-1-14</strain>
    </source>
</reference>
<keyword evidence="2" id="KW-1185">Reference proteome</keyword>
<dbReference type="SUPFAM" id="SSF56784">
    <property type="entry name" value="HAD-like"/>
    <property type="match status" value="1"/>
</dbReference>
<gene>
    <name evidence="1" type="ORF">HHL15_09020</name>
</gene>
<dbReference type="Gene3D" id="3.40.50.1000">
    <property type="entry name" value="HAD superfamily/HAD-like"/>
    <property type="match status" value="1"/>
</dbReference>
<protein>
    <submittedName>
        <fullName evidence="1">HAD family hydrolase</fullName>
    </submittedName>
</protein>
<name>A0A848G3Z5_9RHOO</name>
<dbReference type="InterPro" id="IPR023214">
    <property type="entry name" value="HAD_sf"/>
</dbReference>
<dbReference type="EMBL" id="JABBGA010000005">
    <property type="protein sequence ID" value="NML25880.1"/>
    <property type="molecule type" value="Genomic_DNA"/>
</dbReference>
<organism evidence="1 2">
    <name type="scientific">Zoogloea dura</name>
    <dbReference type="NCBI Taxonomy" id="2728840"/>
    <lineage>
        <taxon>Bacteria</taxon>
        <taxon>Pseudomonadati</taxon>
        <taxon>Pseudomonadota</taxon>
        <taxon>Betaproteobacteria</taxon>
        <taxon>Rhodocyclales</taxon>
        <taxon>Zoogloeaceae</taxon>
        <taxon>Zoogloea</taxon>
    </lineage>
</organism>
<dbReference type="Proteomes" id="UP000580043">
    <property type="component" value="Unassembled WGS sequence"/>
</dbReference>
<dbReference type="AlphaFoldDB" id="A0A848G3Z5"/>
<dbReference type="Gene3D" id="1.10.150.400">
    <property type="match status" value="1"/>
</dbReference>
<proteinExistence type="predicted"/>
<dbReference type="RefSeq" id="WP_169145422.1">
    <property type="nucleotide sequence ID" value="NZ_JABBGA010000005.1"/>
</dbReference>